<dbReference type="EMBL" id="LAZR01005594">
    <property type="protein sequence ID" value="KKM98641.1"/>
    <property type="molecule type" value="Genomic_DNA"/>
</dbReference>
<dbReference type="AlphaFoldDB" id="A0A0F9MH93"/>
<proteinExistence type="predicted"/>
<comment type="caution">
    <text evidence="1">The sequence shown here is derived from an EMBL/GenBank/DDBJ whole genome shotgun (WGS) entry which is preliminary data.</text>
</comment>
<name>A0A0F9MH93_9ZZZZ</name>
<protein>
    <submittedName>
        <fullName evidence="1">Uncharacterized protein</fullName>
    </submittedName>
</protein>
<evidence type="ECO:0000313" key="1">
    <source>
        <dbReference type="EMBL" id="KKM98641.1"/>
    </source>
</evidence>
<sequence>MKPKTLREHFIELQTEVRSLRKVVWAFILVNLANMGVQVL</sequence>
<organism evidence="1">
    <name type="scientific">marine sediment metagenome</name>
    <dbReference type="NCBI Taxonomy" id="412755"/>
    <lineage>
        <taxon>unclassified sequences</taxon>
        <taxon>metagenomes</taxon>
        <taxon>ecological metagenomes</taxon>
    </lineage>
</organism>
<gene>
    <name evidence="1" type="ORF">LCGC14_1155770</name>
</gene>
<reference evidence="1" key="1">
    <citation type="journal article" date="2015" name="Nature">
        <title>Complex archaea that bridge the gap between prokaryotes and eukaryotes.</title>
        <authorList>
            <person name="Spang A."/>
            <person name="Saw J.H."/>
            <person name="Jorgensen S.L."/>
            <person name="Zaremba-Niedzwiedzka K."/>
            <person name="Martijn J."/>
            <person name="Lind A.E."/>
            <person name="van Eijk R."/>
            <person name="Schleper C."/>
            <person name="Guy L."/>
            <person name="Ettema T.J."/>
        </authorList>
    </citation>
    <scope>NUCLEOTIDE SEQUENCE</scope>
</reference>
<accession>A0A0F9MH93</accession>